<evidence type="ECO:0000313" key="4">
    <source>
        <dbReference type="Proteomes" id="UP000250025"/>
    </source>
</evidence>
<organism evidence="3 4">
    <name type="scientific">Kushneria konosiri</name>
    <dbReference type="NCBI Taxonomy" id="698828"/>
    <lineage>
        <taxon>Bacteria</taxon>
        <taxon>Pseudomonadati</taxon>
        <taxon>Pseudomonadota</taxon>
        <taxon>Gammaproteobacteria</taxon>
        <taxon>Oceanospirillales</taxon>
        <taxon>Halomonadaceae</taxon>
        <taxon>Kushneria</taxon>
    </lineage>
</organism>
<sequence>MTQQDSGLKRDDNAEETMPMGYRSLRNPLPTNRRYRNVLWYERLNWLMLTLFALFSPIVLALVIGHVQNIPSPFSSLDLLFLH</sequence>
<gene>
    <name evidence="3" type="ORF">B9G99_13495</name>
</gene>
<evidence type="ECO:0000313" key="3">
    <source>
        <dbReference type="EMBL" id="ARS53749.1"/>
    </source>
</evidence>
<dbReference type="OrthoDB" id="6183650at2"/>
<dbReference type="Proteomes" id="UP000250025">
    <property type="component" value="Chromosome"/>
</dbReference>
<protein>
    <submittedName>
        <fullName evidence="3">Uncharacterized protein</fullName>
    </submittedName>
</protein>
<feature type="region of interest" description="Disordered" evidence="1">
    <location>
        <begin position="1"/>
        <end position="28"/>
    </location>
</feature>
<accession>A0A2Z2H8H3</accession>
<evidence type="ECO:0000256" key="2">
    <source>
        <dbReference type="SAM" id="Phobius"/>
    </source>
</evidence>
<dbReference type="RefSeq" id="WP_086622625.1">
    <property type="nucleotide sequence ID" value="NZ_CP021323.1"/>
</dbReference>
<proteinExistence type="predicted"/>
<name>A0A2Z2H8H3_9GAMM</name>
<dbReference type="KEGG" id="kus:B9G99_13495"/>
<reference evidence="3 4" key="1">
    <citation type="journal article" date="2017" name="Int. J. Syst. Evol. Microbiol.">
        <title>Kushneria konosiri sp. nov., isolated from the Korean salt-fermented seafood Daemi-jeot.</title>
        <authorList>
            <person name="Yun J.H."/>
            <person name="Park S.K."/>
            <person name="Lee J.Y."/>
            <person name="Jung M.J."/>
            <person name="Bae J.W."/>
        </authorList>
    </citation>
    <scope>NUCLEOTIDE SEQUENCE [LARGE SCALE GENOMIC DNA]</scope>
    <source>
        <strain evidence="3 4">X49</strain>
    </source>
</reference>
<dbReference type="EMBL" id="CP021323">
    <property type="protein sequence ID" value="ARS53749.1"/>
    <property type="molecule type" value="Genomic_DNA"/>
</dbReference>
<dbReference type="AlphaFoldDB" id="A0A2Z2H8H3"/>
<keyword evidence="2" id="KW-1133">Transmembrane helix</keyword>
<keyword evidence="2" id="KW-0812">Transmembrane</keyword>
<feature type="transmembrane region" description="Helical" evidence="2">
    <location>
        <begin position="44"/>
        <end position="67"/>
    </location>
</feature>
<keyword evidence="4" id="KW-1185">Reference proteome</keyword>
<evidence type="ECO:0000256" key="1">
    <source>
        <dbReference type="SAM" id="MobiDB-lite"/>
    </source>
</evidence>
<keyword evidence="2" id="KW-0472">Membrane</keyword>